<dbReference type="PANTHER" id="PTHR37423:SF2">
    <property type="entry name" value="MEMBRANE-BOUND LYTIC MUREIN TRANSGLYCOSYLASE C"/>
    <property type="match status" value="1"/>
</dbReference>
<dbReference type="STRING" id="188906.SAMN04488526_1285"/>
<evidence type="ECO:0000256" key="4">
    <source>
        <dbReference type="SAM" id="SignalP"/>
    </source>
</evidence>
<accession>A0A1H7J9B6</accession>
<dbReference type="AlphaFoldDB" id="A0A1H7J9B6"/>
<feature type="region of interest" description="Disordered" evidence="3">
    <location>
        <begin position="50"/>
        <end position="84"/>
    </location>
</feature>
<evidence type="ECO:0000256" key="1">
    <source>
        <dbReference type="ARBA" id="ARBA00007734"/>
    </source>
</evidence>
<dbReference type="PANTHER" id="PTHR37423">
    <property type="entry name" value="SOLUBLE LYTIC MUREIN TRANSGLYCOSYLASE-RELATED"/>
    <property type="match status" value="1"/>
</dbReference>
<dbReference type="InterPro" id="IPR008258">
    <property type="entry name" value="Transglycosylase_SLT_dom_1"/>
</dbReference>
<reference evidence="6 7" key="1">
    <citation type="submission" date="2016-10" db="EMBL/GenBank/DDBJ databases">
        <authorList>
            <person name="de Groot N.N."/>
        </authorList>
    </citation>
    <scope>NUCLEOTIDE SEQUENCE [LARGE SCALE GENOMIC DNA]</scope>
    <source>
        <strain evidence="6 7">DSM 14858</strain>
    </source>
</reference>
<name>A0A1H7J9B6_9RHOB</name>
<evidence type="ECO:0000256" key="3">
    <source>
        <dbReference type="SAM" id="MobiDB-lite"/>
    </source>
</evidence>
<feature type="domain" description="Transglycosylase SLT" evidence="5">
    <location>
        <begin position="145"/>
        <end position="236"/>
    </location>
</feature>
<dbReference type="CDD" id="cd00254">
    <property type="entry name" value="LT-like"/>
    <property type="match status" value="1"/>
</dbReference>
<protein>
    <submittedName>
        <fullName evidence="6">Transglycosylase SLT domain-containing protein</fullName>
    </submittedName>
</protein>
<gene>
    <name evidence="6" type="ORF">SAMN04488526_1285</name>
</gene>
<feature type="chain" id="PRO_5011720347" evidence="4">
    <location>
        <begin position="25"/>
        <end position="280"/>
    </location>
</feature>
<dbReference type="Pfam" id="PF01464">
    <property type="entry name" value="SLT"/>
    <property type="match status" value="1"/>
</dbReference>
<feature type="signal peptide" evidence="4">
    <location>
        <begin position="1"/>
        <end position="24"/>
    </location>
</feature>
<organism evidence="6 7">
    <name type="scientific">Jannaschia helgolandensis</name>
    <dbReference type="NCBI Taxonomy" id="188906"/>
    <lineage>
        <taxon>Bacteria</taxon>
        <taxon>Pseudomonadati</taxon>
        <taxon>Pseudomonadota</taxon>
        <taxon>Alphaproteobacteria</taxon>
        <taxon>Rhodobacterales</taxon>
        <taxon>Roseobacteraceae</taxon>
        <taxon>Jannaschia</taxon>
    </lineage>
</organism>
<comment type="similarity">
    <text evidence="2">Belongs to the virb1 family.</text>
</comment>
<comment type="similarity">
    <text evidence="1">Belongs to the transglycosylase Slt family.</text>
</comment>
<dbReference type="InterPro" id="IPR023346">
    <property type="entry name" value="Lysozyme-like_dom_sf"/>
</dbReference>
<dbReference type="OrthoDB" id="9815002at2"/>
<dbReference type="EMBL" id="FNZQ01000001">
    <property type="protein sequence ID" value="SEK70570.1"/>
    <property type="molecule type" value="Genomic_DNA"/>
</dbReference>
<evidence type="ECO:0000256" key="2">
    <source>
        <dbReference type="ARBA" id="ARBA00009387"/>
    </source>
</evidence>
<dbReference type="Proteomes" id="UP000199283">
    <property type="component" value="Unassembled WGS sequence"/>
</dbReference>
<evidence type="ECO:0000313" key="7">
    <source>
        <dbReference type="Proteomes" id="UP000199283"/>
    </source>
</evidence>
<dbReference type="RefSeq" id="WP_092760765.1">
    <property type="nucleotide sequence ID" value="NZ_FNZQ01000001.1"/>
</dbReference>
<dbReference type="SUPFAM" id="SSF53955">
    <property type="entry name" value="Lysozyme-like"/>
    <property type="match status" value="1"/>
</dbReference>
<keyword evidence="4" id="KW-0732">Signal</keyword>
<proteinExistence type="inferred from homology"/>
<dbReference type="Gene3D" id="1.10.530.10">
    <property type="match status" value="1"/>
</dbReference>
<evidence type="ECO:0000259" key="5">
    <source>
        <dbReference type="Pfam" id="PF01464"/>
    </source>
</evidence>
<sequence>MKPMISLALVGALFLALPATQANAQFTFKRVRPPEAGATNRINIQIEQETFDAQSAPRPDRPQDPDVAVARTTPSNPQVGRGDPQTWFWSAISPTIAPTPGRFLKAAEVAARPPDGSGILAPSLAQLQAIAKLHGPEILARSVGTRVSPALVLALISVESGGRVTAVSNKGATGLMQLIPATAERFGITDARDPAQNIRAGVAYLDWLMEEFGNDPVLALAGYNAGEGAVRRHEGVPPFNETRAYVPRVLAAWNVARMMCSTPPELPGDGCVFNPTLTGS</sequence>
<keyword evidence="7" id="KW-1185">Reference proteome</keyword>
<evidence type="ECO:0000313" key="6">
    <source>
        <dbReference type="EMBL" id="SEK70570.1"/>
    </source>
</evidence>